<evidence type="ECO:0000259" key="2">
    <source>
        <dbReference type="PROSITE" id="PS51819"/>
    </source>
</evidence>
<dbReference type="GO" id="GO:0046872">
    <property type="term" value="F:metal ion binding"/>
    <property type="evidence" value="ECO:0007669"/>
    <property type="project" value="UniProtKB-KW"/>
</dbReference>
<reference evidence="3 4" key="1">
    <citation type="submission" date="2020-08" db="EMBL/GenBank/DDBJ databases">
        <title>Genomic Encyclopedia of Type Strains, Phase IV (KMG-IV): sequencing the most valuable type-strain genomes for metagenomic binning, comparative biology and taxonomic classification.</title>
        <authorList>
            <person name="Goeker M."/>
        </authorList>
    </citation>
    <scope>NUCLEOTIDE SEQUENCE [LARGE SCALE GENOMIC DNA]</scope>
    <source>
        <strain evidence="3 4">DSM 17075</strain>
    </source>
</reference>
<accession>A0A840DU49</accession>
<sequence length="131" mass="15210">MNVTTIHHIAIICSDYEQSKHFYTNVLGFRVLHEQYRAERKSYKLDLRAGDVQIELFSFEHPPKRPSEPEACGLRHVAFAVANIDEVVAHLQTHGVAVEPIRIDPITGKRFTFFRDPDDLPLELYETRSEY</sequence>
<dbReference type="NCBIfam" id="NF008551">
    <property type="entry name" value="PRK11478.1"/>
    <property type="match status" value="1"/>
</dbReference>
<organism evidence="3 4">
    <name type="scientific">Anoxybacteroides voinovskiense</name>
    <dbReference type="NCBI Taxonomy" id="230470"/>
    <lineage>
        <taxon>Bacteria</taxon>
        <taxon>Bacillati</taxon>
        <taxon>Bacillota</taxon>
        <taxon>Bacilli</taxon>
        <taxon>Bacillales</taxon>
        <taxon>Anoxybacillaceae</taxon>
        <taxon>Anoxybacteroides</taxon>
    </lineage>
</organism>
<dbReference type="AlphaFoldDB" id="A0A840DU49"/>
<dbReference type="InterPro" id="IPR051332">
    <property type="entry name" value="Fosfomycin_Res_Enzymes"/>
</dbReference>
<dbReference type="SUPFAM" id="SSF54593">
    <property type="entry name" value="Glyoxalase/Bleomycin resistance protein/Dihydroxybiphenyl dioxygenase"/>
    <property type="match status" value="1"/>
</dbReference>
<dbReference type="Proteomes" id="UP000559598">
    <property type="component" value="Unassembled WGS sequence"/>
</dbReference>
<comment type="caution">
    <text evidence="3">The sequence shown here is derived from an EMBL/GenBank/DDBJ whole genome shotgun (WGS) entry which is preliminary data.</text>
</comment>
<dbReference type="RefSeq" id="WP_183185581.1">
    <property type="nucleotide sequence ID" value="NZ_BMNP01000025.1"/>
</dbReference>
<name>A0A840DU49_9BACL</name>
<proteinExistence type="predicted"/>
<dbReference type="PANTHER" id="PTHR36113:SF6">
    <property type="entry name" value="FOSFOMYCIN RESISTANCE PROTEIN FOSX"/>
    <property type="match status" value="1"/>
</dbReference>
<dbReference type="CDD" id="cd08352">
    <property type="entry name" value="VOC_Bs_YwkD_like"/>
    <property type="match status" value="1"/>
</dbReference>
<evidence type="ECO:0000256" key="1">
    <source>
        <dbReference type="ARBA" id="ARBA00022723"/>
    </source>
</evidence>
<keyword evidence="1" id="KW-0479">Metal-binding</keyword>
<dbReference type="InterPro" id="IPR037523">
    <property type="entry name" value="VOC_core"/>
</dbReference>
<dbReference type="Pfam" id="PF00903">
    <property type="entry name" value="Glyoxalase"/>
    <property type="match status" value="1"/>
</dbReference>
<dbReference type="InterPro" id="IPR004360">
    <property type="entry name" value="Glyas_Fos-R_dOase_dom"/>
</dbReference>
<dbReference type="PROSITE" id="PS51819">
    <property type="entry name" value="VOC"/>
    <property type="match status" value="1"/>
</dbReference>
<feature type="domain" description="VOC" evidence="2">
    <location>
        <begin position="5"/>
        <end position="127"/>
    </location>
</feature>
<evidence type="ECO:0000313" key="3">
    <source>
        <dbReference type="EMBL" id="MBB4075052.1"/>
    </source>
</evidence>
<dbReference type="InterPro" id="IPR029068">
    <property type="entry name" value="Glyas_Bleomycin-R_OHBP_Dase"/>
</dbReference>
<dbReference type="EMBL" id="JACIDE010000024">
    <property type="protein sequence ID" value="MBB4075052.1"/>
    <property type="molecule type" value="Genomic_DNA"/>
</dbReference>
<dbReference type="Gene3D" id="3.10.180.10">
    <property type="entry name" value="2,3-Dihydroxybiphenyl 1,2-Dioxygenase, domain 1"/>
    <property type="match status" value="1"/>
</dbReference>
<dbReference type="InterPro" id="IPR037478">
    <property type="entry name" value="YwkD-like_dom"/>
</dbReference>
<protein>
    <submittedName>
        <fullName evidence="3">Glyoxylase I family protein</fullName>
    </submittedName>
</protein>
<gene>
    <name evidence="3" type="ORF">GGR02_002853</name>
</gene>
<evidence type="ECO:0000313" key="4">
    <source>
        <dbReference type="Proteomes" id="UP000559598"/>
    </source>
</evidence>
<keyword evidence="4" id="KW-1185">Reference proteome</keyword>
<dbReference type="PANTHER" id="PTHR36113">
    <property type="entry name" value="LYASE, PUTATIVE-RELATED-RELATED"/>
    <property type="match status" value="1"/>
</dbReference>